<dbReference type="Pfam" id="PF19305">
    <property type="entry name" value="MmgE_PrpD_C"/>
    <property type="match status" value="1"/>
</dbReference>
<name>A0ABQ6CPP4_9HYPH</name>
<feature type="domain" description="MmgE/PrpD C-terminal" evidence="3">
    <location>
        <begin position="263"/>
        <end position="417"/>
    </location>
</feature>
<evidence type="ECO:0000256" key="1">
    <source>
        <dbReference type="ARBA" id="ARBA00006174"/>
    </source>
</evidence>
<evidence type="ECO:0000259" key="3">
    <source>
        <dbReference type="Pfam" id="PF19305"/>
    </source>
</evidence>
<accession>A0ABQ6CPP4</accession>
<keyword evidence="5" id="KW-1185">Reference proteome</keyword>
<dbReference type="InterPro" id="IPR042188">
    <property type="entry name" value="MmgE/PrpD_sf_2"/>
</dbReference>
<dbReference type="InterPro" id="IPR005656">
    <property type="entry name" value="MmgE_PrpD"/>
</dbReference>
<comment type="caution">
    <text evidence="4">The sequence shown here is derived from an EMBL/GenBank/DDBJ whole genome shotgun (WGS) entry which is preliminary data.</text>
</comment>
<dbReference type="Pfam" id="PF03972">
    <property type="entry name" value="MmgE_PrpD_N"/>
    <property type="match status" value="1"/>
</dbReference>
<feature type="domain" description="MmgE/PrpD N-terminal" evidence="2">
    <location>
        <begin position="5"/>
        <end position="224"/>
    </location>
</feature>
<reference evidence="5" key="1">
    <citation type="journal article" date="2019" name="Int. J. Syst. Evol. Microbiol.">
        <title>The Global Catalogue of Microorganisms (GCM) 10K type strain sequencing project: providing services to taxonomists for standard genome sequencing and annotation.</title>
        <authorList>
            <consortium name="The Broad Institute Genomics Platform"/>
            <consortium name="The Broad Institute Genome Sequencing Center for Infectious Disease"/>
            <person name="Wu L."/>
            <person name="Ma J."/>
        </authorList>
    </citation>
    <scope>NUCLEOTIDE SEQUENCE [LARGE SCALE GENOMIC DNA]</scope>
    <source>
        <strain evidence="5">NBRC 101365</strain>
    </source>
</reference>
<evidence type="ECO:0000259" key="2">
    <source>
        <dbReference type="Pfam" id="PF03972"/>
    </source>
</evidence>
<dbReference type="RefSeq" id="WP_284315107.1">
    <property type="nucleotide sequence ID" value="NZ_BSPC01000058.1"/>
</dbReference>
<gene>
    <name evidence="4" type="ORF">GCM10007874_51510</name>
</gene>
<dbReference type="Proteomes" id="UP001156882">
    <property type="component" value="Unassembled WGS sequence"/>
</dbReference>
<dbReference type="PANTHER" id="PTHR16943">
    <property type="entry name" value="2-METHYLCITRATE DEHYDRATASE-RELATED"/>
    <property type="match status" value="1"/>
</dbReference>
<dbReference type="InterPro" id="IPR045336">
    <property type="entry name" value="MmgE_PrpD_N"/>
</dbReference>
<dbReference type="EMBL" id="BSPC01000058">
    <property type="protein sequence ID" value="GLS22134.1"/>
    <property type="molecule type" value="Genomic_DNA"/>
</dbReference>
<comment type="similarity">
    <text evidence="1">Belongs to the PrpD family.</text>
</comment>
<dbReference type="PANTHER" id="PTHR16943:SF8">
    <property type="entry name" value="2-METHYLCITRATE DEHYDRATASE"/>
    <property type="match status" value="1"/>
</dbReference>
<evidence type="ECO:0000313" key="4">
    <source>
        <dbReference type="EMBL" id="GLS22134.1"/>
    </source>
</evidence>
<dbReference type="Gene3D" id="3.30.1330.120">
    <property type="entry name" value="2-methylcitrate dehydratase PrpD"/>
    <property type="match status" value="1"/>
</dbReference>
<dbReference type="InterPro" id="IPR045337">
    <property type="entry name" value="MmgE_PrpD_C"/>
</dbReference>
<dbReference type="SUPFAM" id="SSF103378">
    <property type="entry name" value="2-methylcitrate dehydratase PrpD"/>
    <property type="match status" value="1"/>
</dbReference>
<dbReference type="InterPro" id="IPR036148">
    <property type="entry name" value="MmgE/PrpD_sf"/>
</dbReference>
<protein>
    <submittedName>
        <fullName evidence="4">2-methylcitrate dehydratase</fullName>
    </submittedName>
</protein>
<dbReference type="InterPro" id="IPR042183">
    <property type="entry name" value="MmgE/PrpD_sf_1"/>
</dbReference>
<dbReference type="Gene3D" id="1.10.4100.10">
    <property type="entry name" value="2-methylcitrate dehydratase PrpD"/>
    <property type="match status" value="1"/>
</dbReference>
<sequence>MPAFEDLAAFVQSTDIHRIPPSIRHQTGLVLADTLGAILAGWREADVRAIGRRYADAGEADVFGRKRKADAASAAFLTGFAGTAVELDEGNYAAGGHPAIHAVAAALAEWSVRPELPGEAFFNAVLVGYEAGARTGMATSLRPAAHPHGTWGVIGAAAAVARLRHFSPEATLTALELAASLSLATSVTASLRGSAIRNIYAGVAAQNGLLACDLAEAGMSGEPNGIAVVFGSVSGSRFSHEKLVDGLGERWLITQPFLKLSSSCRETQGALEVIETMLEERDIDPFEIQAIRVTTFAPAAALKETGPMTPIGARFSIPFVLALRLMHGSVWIDAFAPEKLRDPAIRALAERIQVIEDPAMTRRLPTERPCRIEIRFANGKSRSAEKTDALGDPSRPLPEAALKAKFLRMAEGLDDAEAAWNAARMPDKIAGFDAFSRLFLHR</sequence>
<proteinExistence type="inferred from homology"/>
<organism evidence="4 5">
    <name type="scientific">Labrys miyagiensis</name>
    <dbReference type="NCBI Taxonomy" id="346912"/>
    <lineage>
        <taxon>Bacteria</taxon>
        <taxon>Pseudomonadati</taxon>
        <taxon>Pseudomonadota</taxon>
        <taxon>Alphaproteobacteria</taxon>
        <taxon>Hyphomicrobiales</taxon>
        <taxon>Xanthobacteraceae</taxon>
        <taxon>Labrys</taxon>
    </lineage>
</organism>
<evidence type="ECO:0000313" key="5">
    <source>
        <dbReference type="Proteomes" id="UP001156882"/>
    </source>
</evidence>